<evidence type="ECO:0000256" key="2">
    <source>
        <dbReference type="SAM" id="Phobius"/>
    </source>
</evidence>
<evidence type="ECO:0000313" key="3">
    <source>
        <dbReference type="EMBL" id="MDZ5455709.1"/>
    </source>
</evidence>
<feature type="transmembrane region" description="Helical" evidence="2">
    <location>
        <begin position="23"/>
        <end position="52"/>
    </location>
</feature>
<accession>A0ABU5IA30</accession>
<keyword evidence="4" id="KW-1185">Reference proteome</keyword>
<protein>
    <recommendedName>
        <fullName evidence="5">Membrane protein YqaA, SNARE-associated domain</fullName>
    </recommendedName>
</protein>
<feature type="compositionally biased region" description="Polar residues" evidence="1">
    <location>
        <begin position="186"/>
        <end position="207"/>
    </location>
</feature>
<feature type="transmembrane region" description="Helical" evidence="2">
    <location>
        <begin position="141"/>
        <end position="165"/>
    </location>
</feature>
<evidence type="ECO:0000256" key="1">
    <source>
        <dbReference type="SAM" id="MobiDB-lite"/>
    </source>
</evidence>
<feature type="transmembrane region" description="Helical" evidence="2">
    <location>
        <begin position="58"/>
        <end position="80"/>
    </location>
</feature>
<dbReference type="Proteomes" id="UP001293718">
    <property type="component" value="Unassembled WGS sequence"/>
</dbReference>
<organism evidence="3 4">
    <name type="scientific">Azohydromonas lata</name>
    <dbReference type="NCBI Taxonomy" id="45677"/>
    <lineage>
        <taxon>Bacteria</taxon>
        <taxon>Pseudomonadati</taxon>
        <taxon>Pseudomonadota</taxon>
        <taxon>Betaproteobacteria</taxon>
        <taxon>Burkholderiales</taxon>
        <taxon>Sphaerotilaceae</taxon>
        <taxon>Azohydromonas</taxon>
    </lineage>
</organism>
<feature type="region of interest" description="Disordered" evidence="1">
    <location>
        <begin position="185"/>
        <end position="207"/>
    </location>
</feature>
<gene>
    <name evidence="3" type="ORF">SM757_03890</name>
</gene>
<keyword evidence="2" id="KW-0812">Transmembrane</keyword>
<evidence type="ECO:0000313" key="4">
    <source>
        <dbReference type="Proteomes" id="UP001293718"/>
    </source>
</evidence>
<reference evidence="3 4" key="1">
    <citation type="submission" date="2023-11" db="EMBL/GenBank/DDBJ databases">
        <title>Draft genome of Azohydromonas lata strain H1 (DSM1123), a polyhydroxyalkanoate producer.</title>
        <authorList>
            <person name="Traversa D."/>
            <person name="D'Addabbo P."/>
            <person name="Pazzani C."/>
            <person name="Manzari C."/>
            <person name="Chiara M."/>
            <person name="Scrascia M."/>
        </authorList>
    </citation>
    <scope>NUCLEOTIDE SEQUENCE [LARGE SCALE GENOMIC DNA]</scope>
    <source>
        <strain evidence="3 4">H1</strain>
    </source>
</reference>
<keyword evidence="2" id="KW-0472">Membrane</keyword>
<name>A0ABU5IA30_9BURK</name>
<proteinExistence type="predicted"/>
<dbReference type="EMBL" id="JAXOJX010000003">
    <property type="protein sequence ID" value="MDZ5455709.1"/>
    <property type="molecule type" value="Genomic_DNA"/>
</dbReference>
<evidence type="ECO:0008006" key="5">
    <source>
        <dbReference type="Google" id="ProtNLM"/>
    </source>
</evidence>
<sequence length="207" mass="22262">MVLRPTLETGLLRSLTRHAQHRGFPVVVAGMALAATLSMSVPFASILVAAVLLAPRRWFALALGGSLGSAAGSALLYLVFHHLGWARFFDSYPEVVRSAAWLDATRWLGAYGTPALLLISALPLPLTPALMFAAISRLPVAQVILALWAGKLLKYVVYAWLAAAFPATRLRTRQRQLDALGAALSHATSQREAPETSQGNEQPASKR</sequence>
<dbReference type="RefSeq" id="WP_238446929.1">
    <property type="nucleotide sequence ID" value="NZ_JAXOJX010000003.1"/>
</dbReference>
<comment type="caution">
    <text evidence="3">The sequence shown here is derived from an EMBL/GenBank/DDBJ whole genome shotgun (WGS) entry which is preliminary data.</text>
</comment>
<keyword evidence="2" id="KW-1133">Transmembrane helix</keyword>
<feature type="transmembrane region" description="Helical" evidence="2">
    <location>
        <begin position="115"/>
        <end position="135"/>
    </location>
</feature>